<dbReference type="InterPro" id="IPR010663">
    <property type="entry name" value="Znf_FPG/IleRS"/>
</dbReference>
<keyword evidence="7" id="KW-0378">Hydrolase</keyword>
<accession>A0A1I2DYJ7</accession>
<dbReference type="CDD" id="cd08970">
    <property type="entry name" value="AcNei1_N"/>
    <property type="match status" value="1"/>
</dbReference>
<evidence type="ECO:0000256" key="8">
    <source>
        <dbReference type="ARBA" id="ARBA00022833"/>
    </source>
</evidence>
<name>A0A1I2DYJ7_9MICO</name>
<keyword evidence="8" id="KW-0862">Zinc</keyword>
<evidence type="ECO:0000256" key="16">
    <source>
        <dbReference type="SAM" id="MobiDB-lite"/>
    </source>
</evidence>
<keyword evidence="4" id="KW-0479">Metal-binding</keyword>
<feature type="region of interest" description="Disordered" evidence="16">
    <location>
        <begin position="112"/>
        <end position="134"/>
    </location>
</feature>
<dbReference type="GO" id="GO:0140078">
    <property type="term" value="F:class I DNA-(apurinic or apyrimidinic site) endonuclease activity"/>
    <property type="evidence" value="ECO:0007669"/>
    <property type="project" value="UniProtKB-EC"/>
</dbReference>
<dbReference type="AlphaFoldDB" id="A0A1I2DYJ7"/>
<evidence type="ECO:0000256" key="4">
    <source>
        <dbReference type="ARBA" id="ARBA00022723"/>
    </source>
</evidence>
<evidence type="ECO:0000256" key="10">
    <source>
        <dbReference type="ARBA" id="ARBA00023204"/>
    </source>
</evidence>
<reference evidence="20" key="1">
    <citation type="submission" date="2016-10" db="EMBL/GenBank/DDBJ databases">
        <authorList>
            <person name="Varghese N."/>
            <person name="Submissions S."/>
        </authorList>
    </citation>
    <scope>NUCLEOTIDE SEQUENCE [LARGE SCALE GENOMIC DNA]</scope>
    <source>
        <strain evidence="20">DSM 19083</strain>
    </source>
</reference>
<evidence type="ECO:0000256" key="9">
    <source>
        <dbReference type="ARBA" id="ARBA00023125"/>
    </source>
</evidence>
<evidence type="ECO:0000259" key="17">
    <source>
        <dbReference type="PROSITE" id="PS51066"/>
    </source>
</evidence>
<dbReference type="Gene3D" id="1.10.8.50">
    <property type="match status" value="1"/>
</dbReference>
<dbReference type="Pfam" id="PF01149">
    <property type="entry name" value="Fapy_DNA_glyco"/>
    <property type="match status" value="1"/>
</dbReference>
<evidence type="ECO:0000256" key="3">
    <source>
        <dbReference type="ARBA" id="ARBA00012720"/>
    </source>
</evidence>
<dbReference type="EMBL" id="FONZ01000001">
    <property type="protein sequence ID" value="SFE85468.1"/>
    <property type="molecule type" value="Genomic_DNA"/>
</dbReference>
<dbReference type="PANTHER" id="PTHR42697:SF3">
    <property type="entry name" value="ENDONUCLEASE 8 1"/>
    <property type="match status" value="1"/>
</dbReference>
<comment type="catalytic activity">
    <reaction evidence="14">
        <text>2'-deoxyribonucleotide-(2'-deoxyribose 5'-phosphate)-2'-deoxyribonucleotide-DNA = a 3'-end 2'-deoxyribonucleotide-(2,3-dehydro-2,3-deoxyribose 5'-phosphate)-DNA + a 5'-end 5'-phospho-2'-deoxyribonucleoside-DNA + H(+)</text>
        <dbReference type="Rhea" id="RHEA:66592"/>
        <dbReference type="Rhea" id="RHEA-COMP:13180"/>
        <dbReference type="Rhea" id="RHEA-COMP:16897"/>
        <dbReference type="Rhea" id="RHEA-COMP:17067"/>
        <dbReference type="ChEBI" id="CHEBI:15378"/>
        <dbReference type="ChEBI" id="CHEBI:136412"/>
        <dbReference type="ChEBI" id="CHEBI:157695"/>
        <dbReference type="ChEBI" id="CHEBI:167181"/>
        <dbReference type="EC" id="4.2.99.18"/>
    </reaction>
</comment>
<dbReference type="GO" id="GO:0003684">
    <property type="term" value="F:damaged DNA binding"/>
    <property type="evidence" value="ECO:0007669"/>
    <property type="project" value="InterPro"/>
</dbReference>
<dbReference type="InterPro" id="IPR010979">
    <property type="entry name" value="Ribosomal_uS13-like_H2TH"/>
</dbReference>
<keyword evidence="11" id="KW-0456">Lyase</keyword>
<evidence type="ECO:0000256" key="11">
    <source>
        <dbReference type="ARBA" id="ARBA00023239"/>
    </source>
</evidence>
<feature type="domain" description="FPG-type" evidence="17">
    <location>
        <begin position="312"/>
        <end position="346"/>
    </location>
</feature>
<gene>
    <name evidence="19" type="ORF">SAMN04488035_0796</name>
</gene>
<dbReference type="PROSITE" id="PS51068">
    <property type="entry name" value="FPG_CAT"/>
    <property type="match status" value="1"/>
</dbReference>
<dbReference type="Gene3D" id="3.20.190.10">
    <property type="entry name" value="MutM-like, N-terminal"/>
    <property type="match status" value="1"/>
</dbReference>
<dbReference type="InterPro" id="IPR035937">
    <property type="entry name" value="FPG_N"/>
</dbReference>
<keyword evidence="5" id="KW-0227">DNA damage</keyword>
<dbReference type="SUPFAM" id="SSF46946">
    <property type="entry name" value="S13-like H2TH domain"/>
    <property type="match status" value="1"/>
</dbReference>
<keyword evidence="19" id="KW-0540">Nuclease</keyword>
<evidence type="ECO:0000313" key="19">
    <source>
        <dbReference type="EMBL" id="SFE85468.1"/>
    </source>
</evidence>
<organism evidence="19 20">
    <name type="scientific">Flavimobilis marinus</name>
    <dbReference type="NCBI Taxonomy" id="285351"/>
    <lineage>
        <taxon>Bacteria</taxon>
        <taxon>Bacillati</taxon>
        <taxon>Actinomycetota</taxon>
        <taxon>Actinomycetes</taxon>
        <taxon>Micrococcales</taxon>
        <taxon>Jonesiaceae</taxon>
        <taxon>Flavimobilis</taxon>
    </lineage>
</organism>
<dbReference type="RefSeq" id="WP_093375217.1">
    <property type="nucleotide sequence ID" value="NZ_BNAN01000001.1"/>
</dbReference>
<evidence type="ECO:0000313" key="20">
    <source>
        <dbReference type="Proteomes" id="UP000198520"/>
    </source>
</evidence>
<evidence type="ECO:0000256" key="1">
    <source>
        <dbReference type="ARBA" id="ARBA00001947"/>
    </source>
</evidence>
<dbReference type="InterPro" id="IPR015887">
    <property type="entry name" value="DNA_glyclase_Znf_dom_DNA_BS"/>
</dbReference>
<dbReference type="Proteomes" id="UP000198520">
    <property type="component" value="Unassembled WGS sequence"/>
</dbReference>
<dbReference type="PROSITE" id="PS01242">
    <property type="entry name" value="ZF_FPG_1"/>
    <property type="match status" value="1"/>
</dbReference>
<dbReference type="EC" id="4.2.99.18" evidence="3"/>
<keyword evidence="20" id="KW-1185">Reference proteome</keyword>
<dbReference type="InterPro" id="IPR015886">
    <property type="entry name" value="H2TH_FPG"/>
</dbReference>
<dbReference type="SUPFAM" id="SSF81624">
    <property type="entry name" value="N-terminal domain of MutM-like DNA repair proteins"/>
    <property type="match status" value="1"/>
</dbReference>
<dbReference type="SMART" id="SM00898">
    <property type="entry name" value="Fapy_DNA_glyco"/>
    <property type="match status" value="1"/>
</dbReference>
<dbReference type="InterPro" id="IPR000214">
    <property type="entry name" value="Znf_DNA_glyclase/AP_lyase"/>
</dbReference>
<keyword evidence="6 15" id="KW-0863">Zinc-finger</keyword>
<comment type="similarity">
    <text evidence="2">Belongs to the FPG family.</text>
</comment>
<evidence type="ECO:0000259" key="18">
    <source>
        <dbReference type="PROSITE" id="PS51068"/>
    </source>
</evidence>
<comment type="cofactor">
    <cofactor evidence="1">
        <name>Zn(2+)</name>
        <dbReference type="ChEBI" id="CHEBI:29105"/>
    </cofactor>
</comment>
<keyword evidence="19" id="KW-0255">Endonuclease</keyword>
<dbReference type="GO" id="GO:0008270">
    <property type="term" value="F:zinc ion binding"/>
    <property type="evidence" value="ECO:0007669"/>
    <property type="project" value="UniProtKB-KW"/>
</dbReference>
<evidence type="ECO:0000256" key="7">
    <source>
        <dbReference type="ARBA" id="ARBA00022801"/>
    </source>
</evidence>
<dbReference type="OrthoDB" id="9800855at2"/>
<evidence type="ECO:0000256" key="15">
    <source>
        <dbReference type="PROSITE-ProRule" id="PRU00391"/>
    </source>
</evidence>
<evidence type="ECO:0000256" key="5">
    <source>
        <dbReference type="ARBA" id="ARBA00022763"/>
    </source>
</evidence>
<evidence type="ECO:0000256" key="14">
    <source>
        <dbReference type="ARBA" id="ARBA00044632"/>
    </source>
</evidence>
<dbReference type="PROSITE" id="PS51066">
    <property type="entry name" value="ZF_FPG_2"/>
    <property type="match status" value="1"/>
</dbReference>
<feature type="domain" description="Formamidopyrimidine-DNA glycosylase catalytic" evidence="18">
    <location>
        <begin position="2"/>
        <end position="98"/>
    </location>
</feature>
<dbReference type="Pfam" id="PF06831">
    <property type="entry name" value="H2TH"/>
    <property type="match status" value="1"/>
</dbReference>
<evidence type="ECO:0000256" key="13">
    <source>
        <dbReference type="ARBA" id="ARBA00023295"/>
    </source>
</evidence>
<evidence type="ECO:0000256" key="6">
    <source>
        <dbReference type="ARBA" id="ARBA00022771"/>
    </source>
</evidence>
<keyword evidence="10" id="KW-0234">DNA repair</keyword>
<dbReference type="GO" id="GO:0006284">
    <property type="term" value="P:base-excision repair"/>
    <property type="evidence" value="ECO:0007669"/>
    <property type="project" value="InterPro"/>
</dbReference>
<keyword evidence="9" id="KW-0238">DNA-binding</keyword>
<protein>
    <recommendedName>
        <fullName evidence="3">DNA-(apurinic or apyrimidinic site) lyase</fullName>
        <ecNumber evidence="3">4.2.99.18</ecNumber>
    </recommendedName>
</protein>
<dbReference type="PANTHER" id="PTHR42697">
    <property type="entry name" value="ENDONUCLEASE 8"/>
    <property type="match status" value="1"/>
</dbReference>
<sequence>MPEGHTVHRLARTFAELFGGQTLSVTSPQGRFAAGAALLDGRTLADAEAWGKQMFLRFEGPDPAWLRVHLGLYGAWTFAGDGSADVAHAIGAPRKRVGEGEKTLPALVVAEEGGPDADQPDAAGGGSSGDFVPPPPRGQVRVRIASTHAVADLTGPTACEVIGDDERAAALAKLGPDPIRAGTASPKEAAGLEDRFVARVQRSRTAVGVQLMDQGVSAGVGNIYRAEALYRARLDPARPGATVPAEDLRGLWRDLVALMTDGVARGAIVSTLPEHRGLGHERGLHRPSARPGRVRQNTDAEPDAVPSEEAFYVYHRDGLACRVCGTTVLVREVAGRNLFWCPGCQR</sequence>
<dbReference type="InterPro" id="IPR012319">
    <property type="entry name" value="FPG_cat"/>
</dbReference>
<evidence type="ECO:0000256" key="12">
    <source>
        <dbReference type="ARBA" id="ARBA00023268"/>
    </source>
</evidence>
<proteinExistence type="inferred from homology"/>
<feature type="region of interest" description="Disordered" evidence="16">
    <location>
        <begin position="276"/>
        <end position="303"/>
    </location>
</feature>
<dbReference type="STRING" id="285351.SAMN04488035_0796"/>
<dbReference type="GO" id="GO:0000703">
    <property type="term" value="F:oxidized pyrimidine nucleobase lesion DNA N-glycosylase activity"/>
    <property type="evidence" value="ECO:0007669"/>
    <property type="project" value="TreeGrafter"/>
</dbReference>
<dbReference type="SUPFAM" id="SSF57716">
    <property type="entry name" value="Glucocorticoid receptor-like (DNA-binding domain)"/>
    <property type="match status" value="1"/>
</dbReference>
<dbReference type="Pfam" id="PF06827">
    <property type="entry name" value="zf-FPG_IleRS"/>
    <property type="match status" value="1"/>
</dbReference>
<evidence type="ECO:0000256" key="2">
    <source>
        <dbReference type="ARBA" id="ARBA00009409"/>
    </source>
</evidence>
<keyword evidence="12" id="KW-0511">Multifunctional enzyme</keyword>
<keyword evidence="13" id="KW-0326">Glycosidase</keyword>
<dbReference type="SMART" id="SM01232">
    <property type="entry name" value="H2TH"/>
    <property type="match status" value="1"/>
</dbReference>